<keyword evidence="10" id="KW-1185">Reference proteome</keyword>
<proteinExistence type="inferred from homology"/>
<dbReference type="InterPro" id="IPR011039">
    <property type="entry name" value="TFIIF_interaction"/>
</dbReference>
<dbReference type="GO" id="GO:0005674">
    <property type="term" value="C:transcription factor TFIIF complex"/>
    <property type="evidence" value="ECO:0007669"/>
    <property type="project" value="InterPro"/>
</dbReference>
<feature type="non-terminal residue" evidence="9">
    <location>
        <position position="1"/>
    </location>
</feature>
<dbReference type="Pfam" id="PF02270">
    <property type="entry name" value="TFIIF_beta"/>
    <property type="match status" value="1"/>
</dbReference>
<dbReference type="OrthoDB" id="498282at2759"/>
<dbReference type="RefSeq" id="XP_001422722.1">
    <property type="nucleotide sequence ID" value="XM_001422685.1"/>
</dbReference>
<dbReference type="InterPro" id="IPR036388">
    <property type="entry name" value="WH-like_DNA-bd_sf"/>
</dbReference>
<dbReference type="Gramene" id="ABP01039">
    <property type="protein sequence ID" value="ABP01039"/>
    <property type="gene ID" value="OSTLU_6696"/>
</dbReference>
<dbReference type="AlphaFoldDB" id="A4SB65"/>
<dbReference type="eggNOG" id="KOG2905">
    <property type="taxonomic scope" value="Eukaryota"/>
</dbReference>
<dbReference type="PANTHER" id="PTHR10445:SF0">
    <property type="entry name" value="GENERAL TRANSCRIPTION FACTOR IIF SUBUNIT 2"/>
    <property type="match status" value="1"/>
</dbReference>
<evidence type="ECO:0000256" key="7">
    <source>
        <dbReference type="SAM" id="MobiDB-lite"/>
    </source>
</evidence>
<dbReference type="InterPro" id="IPR040450">
    <property type="entry name" value="TFIIF_beta_HTH"/>
</dbReference>
<feature type="region of interest" description="Disordered" evidence="7">
    <location>
        <begin position="29"/>
        <end position="48"/>
    </location>
</feature>
<dbReference type="Gene3D" id="1.10.10.10">
    <property type="entry name" value="Winged helix-like DNA-binding domain superfamily/Winged helix DNA-binding domain"/>
    <property type="match status" value="1"/>
</dbReference>
<evidence type="ECO:0000256" key="6">
    <source>
        <dbReference type="ARBA" id="ARBA00023242"/>
    </source>
</evidence>
<name>A4SB65_OSTLU</name>
<keyword evidence="6" id="KW-0539">Nucleus</keyword>
<dbReference type="SUPFAM" id="SSF46785">
    <property type="entry name" value="Winged helix' DNA-binding domain"/>
    <property type="match status" value="1"/>
</dbReference>
<dbReference type="GO" id="GO:0003677">
    <property type="term" value="F:DNA binding"/>
    <property type="evidence" value="ECO:0007669"/>
    <property type="project" value="UniProtKB-KW"/>
</dbReference>
<dbReference type="InterPro" id="IPR036390">
    <property type="entry name" value="WH_DNA-bd_sf"/>
</dbReference>
<feature type="compositionally biased region" description="Acidic residues" evidence="7">
    <location>
        <begin position="35"/>
        <end position="48"/>
    </location>
</feature>
<sequence>LDTTRGDRNAWLVKVPKFVSRVFHEAAAASKQAMADDDDMDTDTKEEDEPAIGTVRHMTHAIMELTGKEANGVPKQYILANQPSDMPMRVFSDVREGTTSGQADITLEAKVDLKLDMRPTSIDDVDYHRVSKDRMIQAQTKTRVTQSSSEMRFAPLPKARNLIRFTDAASNKKEKKERMEKKALENVLFGLFERQPYWSLKQLILETKQPVDWLKTNLGEIALLTRRGPNMGLWGLKPEWK</sequence>
<keyword evidence="3" id="KW-0805">Transcription regulation</keyword>
<dbReference type="EMBL" id="CP000600">
    <property type="protein sequence ID" value="ABP01039.1"/>
    <property type="molecule type" value="Genomic_DNA"/>
</dbReference>
<protein>
    <recommendedName>
        <fullName evidence="8">TFIIF beta subunit HTH domain-containing protein</fullName>
    </recommendedName>
</protein>
<dbReference type="GeneID" id="5006621"/>
<evidence type="ECO:0000313" key="9">
    <source>
        <dbReference type="EMBL" id="ABP01039.1"/>
    </source>
</evidence>
<dbReference type="KEGG" id="olu:OSTLU_6696"/>
<dbReference type="OMA" id="PIADNCY"/>
<organism evidence="9 10">
    <name type="scientific">Ostreococcus lucimarinus (strain CCE9901)</name>
    <dbReference type="NCBI Taxonomy" id="436017"/>
    <lineage>
        <taxon>Eukaryota</taxon>
        <taxon>Viridiplantae</taxon>
        <taxon>Chlorophyta</taxon>
        <taxon>Mamiellophyceae</taxon>
        <taxon>Mamiellales</taxon>
        <taxon>Bathycoccaceae</taxon>
        <taxon>Ostreococcus</taxon>
    </lineage>
</organism>
<evidence type="ECO:0000259" key="8">
    <source>
        <dbReference type="Pfam" id="PF02270"/>
    </source>
</evidence>
<evidence type="ECO:0000256" key="2">
    <source>
        <dbReference type="ARBA" id="ARBA00009543"/>
    </source>
</evidence>
<dbReference type="PANTHER" id="PTHR10445">
    <property type="entry name" value="GENERAL TRANSCRIPTION FACTOR IIF SUBUNIT 2"/>
    <property type="match status" value="1"/>
</dbReference>
<dbReference type="SUPFAM" id="SSF50916">
    <property type="entry name" value="Rap30/74 interaction domains"/>
    <property type="match status" value="1"/>
</dbReference>
<evidence type="ECO:0000313" key="10">
    <source>
        <dbReference type="Proteomes" id="UP000001568"/>
    </source>
</evidence>
<comment type="similarity">
    <text evidence="2">Belongs to the TFIIF beta subunit family.</text>
</comment>
<gene>
    <name evidence="9" type="ORF">OSTLU_6696</name>
</gene>
<keyword evidence="5" id="KW-0804">Transcription</keyword>
<evidence type="ECO:0000256" key="3">
    <source>
        <dbReference type="ARBA" id="ARBA00023015"/>
    </source>
</evidence>
<keyword evidence="4" id="KW-0238">DNA-binding</keyword>
<dbReference type="Proteomes" id="UP000001568">
    <property type="component" value="Chromosome 20"/>
</dbReference>
<dbReference type="STRING" id="436017.A4SB65"/>
<dbReference type="InterPro" id="IPR003196">
    <property type="entry name" value="TFIIF_beta"/>
</dbReference>
<dbReference type="HOGENOM" id="CLU_094779_0_0_1"/>
<comment type="subcellular location">
    <subcellularLocation>
        <location evidence="1">Nucleus</location>
    </subcellularLocation>
</comment>
<evidence type="ECO:0000256" key="1">
    <source>
        <dbReference type="ARBA" id="ARBA00004123"/>
    </source>
</evidence>
<accession>A4SB65</accession>
<reference evidence="9 10" key="1">
    <citation type="journal article" date="2007" name="Proc. Natl. Acad. Sci. U.S.A.">
        <title>The tiny eukaryote Ostreococcus provides genomic insights into the paradox of plankton speciation.</title>
        <authorList>
            <person name="Palenik B."/>
            <person name="Grimwood J."/>
            <person name="Aerts A."/>
            <person name="Rouze P."/>
            <person name="Salamov A."/>
            <person name="Putnam N."/>
            <person name="Dupont C."/>
            <person name="Jorgensen R."/>
            <person name="Derelle E."/>
            <person name="Rombauts S."/>
            <person name="Zhou K."/>
            <person name="Otillar R."/>
            <person name="Merchant S.S."/>
            <person name="Podell S."/>
            <person name="Gaasterland T."/>
            <person name="Napoli C."/>
            <person name="Gendler K."/>
            <person name="Manuell A."/>
            <person name="Tai V."/>
            <person name="Vallon O."/>
            <person name="Piganeau G."/>
            <person name="Jancek S."/>
            <person name="Heijde M."/>
            <person name="Jabbari K."/>
            <person name="Bowler C."/>
            <person name="Lohr M."/>
            <person name="Robbens S."/>
            <person name="Werner G."/>
            <person name="Dubchak I."/>
            <person name="Pazour G.J."/>
            <person name="Ren Q."/>
            <person name="Paulsen I."/>
            <person name="Delwiche C."/>
            <person name="Schmutz J."/>
            <person name="Rokhsar D."/>
            <person name="Van de Peer Y."/>
            <person name="Moreau H."/>
            <person name="Grigoriev I.V."/>
        </authorList>
    </citation>
    <scope>NUCLEOTIDE SEQUENCE [LARGE SCALE GENOMIC DNA]</scope>
    <source>
        <strain evidence="9 10">CCE9901</strain>
    </source>
</reference>
<dbReference type="GO" id="GO:0006367">
    <property type="term" value="P:transcription initiation at RNA polymerase II promoter"/>
    <property type="evidence" value="ECO:0007669"/>
    <property type="project" value="InterPro"/>
</dbReference>
<evidence type="ECO:0000256" key="4">
    <source>
        <dbReference type="ARBA" id="ARBA00023125"/>
    </source>
</evidence>
<dbReference type="FunFam" id="1.10.10.10:FF:000035">
    <property type="entry name" value="General transcription factor IIF subunit 2"/>
    <property type="match status" value="1"/>
</dbReference>
<evidence type="ECO:0000256" key="5">
    <source>
        <dbReference type="ARBA" id="ARBA00023163"/>
    </source>
</evidence>
<feature type="non-terminal residue" evidence="9">
    <location>
        <position position="241"/>
    </location>
</feature>
<feature type="domain" description="TFIIF beta subunit HTH" evidence="8">
    <location>
        <begin position="178"/>
        <end position="241"/>
    </location>
</feature>